<protein>
    <recommendedName>
        <fullName evidence="10">Cell cycle control protein 50A</fullName>
    </recommendedName>
</protein>
<dbReference type="GO" id="GO:0005886">
    <property type="term" value="C:plasma membrane"/>
    <property type="evidence" value="ECO:0007669"/>
    <property type="project" value="TreeGrafter"/>
</dbReference>
<dbReference type="Pfam" id="PF03381">
    <property type="entry name" value="CDC50"/>
    <property type="match status" value="1"/>
</dbReference>
<evidence type="ECO:0000256" key="5">
    <source>
        <dbReference type="ARBA" id="ARBA00023136"/>
    </source>
</evidence>
<keyword evidence="3 7" id="KW-0812">Transmembrane</keyword>
<dbReference type="GO" id="GO:0005783">
    <property type="term" value="C:endoplasmic reticulum"/>
    <property type="evidence" value="ECO:0007669"/>
    <property type="project" value="TreeGrafter"/>
</dbReference>
<dbReference type="PIRSF" id="PIRSF015840">
    <property type="entry name" value="DUF284_TM_euk"/>
    <property type="match status" value="1"/>
</dbReference>
<dbReference type="InterPro" id="IPR005045">
    <property type="entry name" value="CDC50/LEM3_fam"/>
</dbReference>
<gene>
    <name evidence="8" type="ORF">MN116_008905</name>
</gene>
<evidence type="ECO:0000256" key="3">
    <source>
        <dbReference type="ARBA" id="ARBA00022692"/>
    </source>
</evidence>
<comment type="similarity">
    <text evidence="2 6">Belongs to the CDC50/LEM3 family.</text>
</comment>
<comment type="subcellular location">
    <subcellularLocation>
        <location evidence="1">Membrane</location>
        <topology evidence="1">Multi-pass membrane protein</topology>
    </subcellularLocation>
</comment>
<evidence type="ECO:0000256" key="4">
    <source>
        <dbReference type="ARBA" id="ARBA00022989"/>
    </source>
</evidence>
<evidence type="ECO:0000313" key="8">
    <source>
        <dbReference type="EMBL" id="KAK4467341.1"/>
    </source>
</evidence>
<comment type="caution">
    <text evidence="8">The sequence shown here is derived from an EMBL/GenBank/DDBJ whole genome shotgun (WGS) entry which is preliminary data.</text>
</comment>
<evidence type="ECO:0000256" key="7">
    <source>
        <dbReference type="SAM" id="Phobius"/>
    </source>
</evidence>
<organism evidence="8 9">
    <name type="scientific">Schistosoma mekongi</name>
    <name type="common">Parasitic worm</name>
    <dbReference type="NCBI Taxonomy" id="38744"/>
    <lineage>
        <taxon>Eukaryota</taxon>
        <taxon>Metazoa</taxon>
        <taxon>Spiralia</taxon>
        <taxon>Lophotrochozoa</taxon>
        <taxon>Platyhelminthes</taxon>
        <taxon>Trematoda</taxon>
        <taxon>Digenea</taxon>
        <taxon>Strigeidida</taxon>
        <taxon>Schistosomatoidea</taxon>
        <taxon>Schistosomatidae</taxon>
        <taxon>Schistosoma</taxon>
    </lineage>
</organism>
<proteinExistence type="inferred from homology"/>
<feature type="transmembrane region" description="Helical" evidence="7">
    <location>
        <begin position="38"/>
        <end position="57"/>
    </location>
</feature>
<keyword evidence="5 6" id="KW-0472">Membrane</keyword>
<reference evidence="8" key="1">
    <citation type="submission" date="2022-04" db="EMBL/GenBank/DDBJ databases">
        <authorList>
            <person name="Xu L."/>
            <person name="Lv Z."/>
        </authorList>
    </citation>
    <scope>NUCLEOTIDE SEQUENCE</scope>
    <source>
        <strain evidence="8">LV_2022a</strain>
    </source>
</reference>
<evidence type="ECO:0000256" key="1">
    <source>
        <dbReference type="ARBA" id="ARBA00004141"/>
    </source>
</evidence>
<dbReference type="PANTHER" id="PTHR10926:SF0">
    <property type="entry name" value="CDC50, ISOFORM A"/>
    <property type="match status" value="1"/>
</dbReference>
<accession>A0AAE1Z4D1</accession>
<evidence type="ECO:0008006" key="10">
    <source>
        <dbReference type="Google" id="ProtNLM"/>
    </source>
</evidence>
<evidence type="ECO:0000313" key="9">
    <source>
        <dbReference type="Proteomes" id="UP001292079"/>
    </source>
</evidence>
<name>A0AAE1Z4D1_SCHME</name>
<dbReference type="PANTHER" id="PTHR10926">
    <property type="entry name" value="CELL CYCLE CONTROL PROTEIN 50"/>
    <property type="match status" value="1"/>
</dbReference>
<keyword evidence="4 7" id="KW-1133">Transmembrane helix</keyword>
<keyword evidence="9" id="KW-1185">Reference proteome</keyword>
<evidence type="ECO:0000256" key="2">
    <source>
        <dbReference type="ARBA" id="ARBA00009457"/>
    </source>
</evidence>
<evidence type="ECO:0000256" key="6">
    <source>
        <dbReference type="PIRNR" id="PIRNR015840"/>
    </source>
</evidence>
<feature type="transmembrane region" description="Helical" evidence="7">
    <location>
        <begin position="305"/>
        <end position="330"/>
    </location>
</feature>
<reference evidence="8" key="2">
    <citation type="journal article" date="2023" name="Infect Dis Poverty">
        <title>Chromosome-scale genome of the human blood fluke Schistosoma mekongi and its implications for public health.</title>
        <authorList>
            <person name="Zhou M."/>
            <person name="Xu L."/>
            <person name="Xu D."/>
            <person name="Chen W."/>
            <person name="Khan J."/>
            <person name="Hu Y."/>
            <person name="Huang H."/>
            <person name="Wei H."/>
            <person name="Zhang Y."/>
            <person name="Chusongsang P."/>
            <person name="Tanasarnprasert K."/>
            <person name="Hu X."/>
            <person name="Limpanont Y."/>
            <person name="Lv Z."/>
        </authorList>
    </citation>
    <scope>NUCLEOTIDE SEQUENCE</scope>
    <source>
        <strain evidence="8">LV_2022a</strain>
    </source>
</reference>
<dbReference type="Proteomes" id="UP001292079">
    <property type="component" value="Unassembled WGS sequence"/>
</dbReference>
<sequence>MSLQLLDTPSKSRRPKDSAFFQQKLPAWQPLFTAKKSGIAFTILGVLLIPIGIILLVTSNNVVEYHVDYTDCIQNGTQELCSKVISSGKPCVCVKQITVETLIPGPVYLYYGLKNFYQNHRRYVRSKSDEQLLGTYQDPSSLTSCGPYASIDGMAIVPCGAIANSIFNDTFSVSYTRSDNTKVNVMTTTKGIAWPSDINRRFGTLDANALNNTVKPPNWPQPIQARSSNPFKTDEALIVWMRIAALPSFRKLNAYVVHKDDFANGLPSGTYDIVINYFYPVTSFGGRKTFILANASWLGGKNPTLGISCLITGSIHICLGIAFLVVHFMYGKRISSICLFNSMFELRKLVKVHQFFHDPDNIHCFIMLNSSIKTILYYCDY</sequence>
<dbReference type="AlphaFoldDB" id="A0AAE1Z4D1"/>
<dbReference type="EMBL" id="JALJAT010000204">
    <property type="protein sequence ID" value="KAK4467341.1"/>
    <property type="molecule type" value="Genomic_DNA"/>
</dbReference>
<dbReference type="GO" id="GO:0005794">
    <property type="term" value="C:Golgi apparatus"/>
    <property type="evidence" value="ECO:0007669"/>
    <property type="project" value="TreeGrafter"/>
</dbReference>